<dbReference type="OrthoDB" id="9811036at2"/>
<dbReference type="CDD" id="cd02947">
    <property type="entry name" value="TRX_family"/>
    <property type="match status" value="1"/>
</dbReference>
<evidence type="ECO:0000313" key="3">
    <source>
        <dbReference type="EMBL" id="TSJ41178.1"/>
    </source>
</evidence>
<gene>
    <name evidence="3" type="ORF">FO442_14800</name>
</gene>
<feature type="domain" description="Thioredoxin" evidence="2">
    <location>
        <begin position="1"/>
        <end position="164"/>
    </location>
</feature>
<evidence type="ECO:0000313" key="4">
    <source>
        <dbReference type="Proteomes" id="UP000316008"/>
    </source>
</evidence>
<dbReference type="EMBL" id="VLPL01000008">
    <property type="protein sequence ID" value="TSJ41178.1"/>
    <property type="molecule type" value="Genomic_DNA"/>
</dbReference>
<dbReference type="InterPro" id="IPR036249">
    <property type="entry name" value="Thioredoxin-like_sf"/>
</dbReference>
<keyword evidence="4" id="KW-1185">Reference proteome</keyword>
<proteinExistence type="predicted"/>
<dbReference type="AlphaFoldDB" id="A0A556MMZ3"/>
<dbReference type="Pfam" id="PF00085">
    <property type="entry name" value="Thioredoxin"/>
    <property type="match status" value="1"/>
</dbReference>
<dbReference type="Gene3D" id="3.40.30.10">
    <property type="entry name" value="Glutaredoxin"/>
    <property type="match status" value="1"/>
</dbReference>
<feature type="chain" id="PRO_5021789183" evidence="1">
    <location>
        <begin position="19"/>
        <end position="282"/>
    </location>
</feature>
<dbReference type="PANTHER" id="PTHR45663">
    <property type="entry name" value="GEO12009P1"/>
    <property type="match status" value="1"/>
</dbReference>
<dbReference type="PANTHER" id="PTHR45663:SF11">
    <property type="entry name" value="GEO12009P1"/>
    <property type="match status" value="1"/>
</dbReference>
<sequence>MKLTFLALIALVSTCSFGQITFEHGTLEEALKKAKQAKKPLFVDVYATWCGPCKQMAATSFIDPEVTAYYNDHFISLKLDGEKNDGPGVMQKYGITAYPTLLYFNANGDLVGKVVGGQQAKQLLAKGKEIVNPEGNPVFQANKTYQKSKKKREDLKAYVKVLADNEHDSLSKYAAEYYQKYPDLNLKDPVEFEVFKSAVHDYKSPLTKEFLNNEENVKDKDAYLGKINDFFMTTYQEAKLANNFEIMEKMVNELYPYIQKCDVPDLPSQSEYLEYAKSQFGK</sequence>
<reference evidence="3 4" key="1">
    <citation type="submission" date="2019-07" db="EMBL/GenBank/DDBJ databases">
        <authorList>
            <person name="Huq M.A."/>
        </authorList>
    </citation>
    <scope>NUCLEOTIDE SEQUENCE [LARGE SCALE GENOMIC DNA]</scope>
    <source>
        <strain evidence="3 4">MAH-3</strain>
    </source>
</reference>
<protein>
    <submittedName>
        <fullName evidence="3">Thioredoxin family protein</fullName>
    </submittedName>
</protein>
<dbReference type="InterPro" id="IPR013766">
    <property type="entry name" value="Thioredoxin_domain"/>
</dbReference>
<dbReference type="SUPFAM" id="SSF52833">
    <property type="entry name" value="Thioredoxin-like"/>
    <property type="match status" value="1"/>
</dbReference>
<comment type="caution">
    <text evidence="3">The sequence shown here is derived from an EMBL/GenBank/DDBJ whole genome shotgun (WGS) entry which is preliminary data.</text>
</comment>
<dbReference type="RefSeq" id="WP_144333989.1">
    <property type="nucleotide sequence ID" value="NZ_VLPL01000008.1"/>
</dbReference>
<name>A0A556MMZ3_9FLAO</name>
<accession>A0A556MMZ3</accession>
<dbReference type="PRINTS" id="PR00421">
    <property type="entry name" value="THIOREDOXIN"/>
</dbReference>
<feature type="signal peptide" evidence="1">
    <location>
        <begin position="1"/>
        <end position="18"/>
    </location>
</feature>
<dbReference type="Proteomes" id="UP000316008">
    <property type="component" value="Unassembled WGS sequence"/>
</dbReference>
<organism evidence="3 4">
    <name type="scientific">Fluviicola chungangensis</name>
    <dbReference type="NCBI Taxonomy" id="2597671"/>
    <lineage>
        <taxon>Bacteria</taxon>
        <taxon>Pseudomonadati</taxon>
        <taxon>Bacteroidota</taxon>
        <taxon>Flavobacteriia</taxon>
        <taxon>Flavobacteriales</taxon>
        <taxon>Crocinitomicaceae</taxon>
        <taxon>Fluviicola</taxon>
    </lineage>
</organism>
<dbReference type="GO" id="GO:0015035">
    <property type="term" value="F:protein-disulfide reductase activity"/>
    <property type="evidence" value="ECO:0007669"/>
    <property type="project" value="TreeGrafter"/>
</dbReference>
<dbReference type="GO" id="GO:0005737">
    <property type="term" value="C:cytoplasm"/>
    <property type="evidence" value="ECO:0007669"/>
    <property type="project" value="TreeGrafter"/>
</dbReference>
<evidence type="ECO:0000259" key="2">
    <source>
        <dbReference type="PROSITE" id="PS51352"/>
    </source>
</evidence>
<keyword evidence="1" id="KW-0732">Signal</keyword>
<dbReference type="PROSITE" id="PS51352">
    <property type="entry name" value="THIOREDOXIN_2"/>
    <property type="match status" value="1"/>
</dbReference>
<evidence type="ECO:0000256" key="1">
    <source>
        <dbReference type="SAM" id="SignalP"/>
    </source>
</evidence>